<dbReference type="PANTHER" id="PTHR22946">
    <property type="entry name" value="DIENELACTONE HYDROLASE DOMAIN-CONTAINING PROTEIN-RELATED"/>
    <property type="match status" value="1"/>
</dbReference>
<dbReference type="GO" id="GO:0008239">
    <property type="term" value="F:dipeptidyl-peptidase activity"/>
    <property type="evidence" value="ECO:0007669"/>
    <property type="project" value="InterPro"/>
</dbReference>
<dbReference type="SMART" id="SM00939">
    <property type="entry name" value="PepX_C"/>
    <property type="match status" value="1"/>
</dbReference>
<accession>A0A2N3WL42</accession>
<proteinExistence type="inferred from homology"/>
<name>A0A2N3WL42_9PSEU</name>
<keyword evidence="5" id="KW-0547">Nucleotide-binding</keyword>
<feature type="domain" description="Xaa-Pro dipeptidyl-peptidase C-terminal" evidence="4">
    <location>
        <begin position="375"/>
        <end position="602"/>
    </location>
</feature>
<protein>
    <submittedName>
        <fullName evidence="5">ABC-2 type transport system ATP-binding protein</fullName>
    </submittedName>
</protein>
<comment type="caution">
    <text evidence="5">The sequence shown here is derived from an EMBL/GenBank/DDBJ whole genome shotgun (WGS) entry which is preliminary data.</text>
</comment>
<evidence type="ECO:0000256" key="2">
    <source>
        <dbReference type="ARBA" id="ARBA00022801"/>
    </source>
</evidence>
<dbReference type="GO" id="GO:0005524">
    <property type="term" value="F:ATP binding"/>
    <property type="evidence" value="ECO:0007669"/>
    <property type="project" value="UniProtKB-KW"/>
</dbReference>
<keyword evidence="5" id="KW-0067">ATP-binding</keyword>
<dbReference type="InterPro" id="IPR013736">
    <property type="entry name" value="Xaa-Pro_dipept_C"/>
</dbReference>
<evidence type="ECO:0000256" key="1">
    <source>
        <dbReference type="ARBA" id="ARBA00008645"/>
    </source>
</evidence>
<dbReference type="InterPro" id="IPR050261">
    <property type="entry name" value="FrsA_esterase"/>
</dbReference>
<dbReference type="Proteomes" id="UP000233750">
    <property type="component" value="Unassembled WGS sequence"/>
</dbReference>
<dbReference type="Gene3D" id="3.40.50.1820">
    <property type="entry name" value="alpha/beta hydrolase"/>
    <property type="match status" value="2"/>
</dbReference>
<dbReference type="EMBL" id="PJMY01000003">
    <property type="protein sequence ID" value="PKV94580.1"/>
    <property type="molecule type" value="Genomic_DNA"/>
</dbReference>
<feature type="chain" id="PRO_5039187497" evidence="3">
    <location>
        <begin position="25"/>
        <end position="607"/>
    </location>
</feature>
<dbReference type="SUPFAM" id="SSF53474">
    <property type="entry name" value="alpha/beta-Hydrolases"/>
    <property type="match status" value="1"/>
</dbReference>
<dbReference type="InterPro" id="IPR029058">
    <property type="entry name" value="AB_hydrolase_fold"/>
</dbReference>
<keyword evidence="2" id="KW-0378">Hydrolase</keyword>
<organism evidence="5 6">
    <name type="scientific">Amycolatopsis echigonensis</name>
    <dbReference type="NCBI Taxonomy" id="2576905"/>
    <lineage>
        <taxon>Bacteria</taxon>
        <taxon>Bacillati</taxon>
        <taxon>Actinomycetota</taxon>
        <taxon>Actinomycetes</taxon>
        <taxon>Pseudonocardiales</taxon>
        <taxon>Pseudonocardiaceae</taxon>
        <taxon>Amycolatopsis</taxon>
    </lineage>
</organism>
<dbReference type="Gene3D" id="2.60.120.260">
    <property type="entry name" value="Galactose-binding domain-like"/>
    <property type="match status" value="1"/>
</dbReference>
<dbReference type="InterPro" id="IPR008979">
    <property type="entry name" value="Galactose-bd-like_sf"/>
</dbReference>
<dbReference type="InterPro" id="IPR000383">
    <property type="entry name" value="Xaa-Pro-like_dom"/>
</dbReference>
<evidence type="ECO:0000259" key="4">
    <source>
        <dbReference type="SMART" id="SM00939"/>
    </source>
</evidence>
<comment type="similarity">
    <text evidence="1">Belongs to the AB hydrolase superfamily.</text>
</comment>
<evidence type="ECO:0000256" key="3">
    <source>
        <dbReference type="SAM" id="SignalP"/>
    </source>
</evidence>
<dbReference type="GO" id="GO:0052689">
    <property type="term" value="F:carboxylic ester hydrolase activity"/>
    <property type="evidence" value="ECO:0007669"/>
    <property type="project" value="UniProtKB-ARBA"/>
</dbReference>
<reference evidence="5 6" key="1">
    <citation type="submission" date="2017-12" db="EMBL/GenBank/DDBJ databases">
        <title>Sequencing the genomes of 1000 Actinobacteria strains.</title>
        <authorList>
            <person name="Klenk H.-P."/>
        </authorList>
    </citation>
    <scope>NUCLEOTIDE SEQUENCE [LARGE SCALE GENOMIC DNA]</scope>
    <source>
        <strain evidence="5 6">DSM 45165</strain>
    </source>
</reference>
<dbReference type="Pfam" id="PF08530">
    <property type="entry name" value="PepX_C"/>
    <property type="match status" value="1"/>
</dbReference>
<keyword evidence="3" id="KW-0732">Signal</keyword>
<evidence type="ECO:0000313" key="6">
    <source>
        <dbReference type="Proteomes" id="UP000233750"/>
    </source>
</evidence>
<dbReference type="AlphaFoldDB" id="A0A2N3WL42"/>
<keyword evidence="6" id="KW-1185">Reference proteome</keyword>
<dbReference type="PANTHER" id="PTHR22946:SF9">
    <property type="entry name" value="POLYKETIDE TRANSFERASE AF380"/>
    <property type="match status" value="1"/>
</dbReference>
<sequence length="607" mass="62656">MTSCARRVALIAAAVLLTAPSGVADATAGAGAGAYTVRTLHFDVLVGPGGVQRCDIVGDLYTPADAGPGHRVPSILTTNGFGGSKDDQAGIARYFAAHDYAVLSYSGLGFGGSGCKITLDDPDWDGQAASQLVSFLGGADGIAYADAAHAQPVAGADYVVRDPVDHAGRTDAADPRVGMIGGSYGGEVQFAAASVDPRIDTLVPLITWNDLSYSLAPNNTDLRTGVTSATPGVTKLTWPLLFFTEGAVLDSATGFTSDPSRVIGCPNFTTDICADLAASGTLGYPTPDTLALTRHASVSAYVNRIRVPVLLAQGENDTLFNLNEAAATYRALRAQGTPVKMIWQSWGHSGATPAPGELDLAGPDPAAQYEAARVTSWFNQYLRGGQPDAYPGFAYFRDWIDYTGIATPAYGSAPAYPVGTGMKFFLSGSGDLVTDPSGVRAGAQSFLTPPAGFPTSSSGIDAFSPNLPPDENLPGTYASWTGRPLAAPLEVVGEPQLEVKVQAPTTAVSSTLGPAGQLVLFAKLYDVAPDGTESLVHNLIAPVRLSDPAKSARITLPAVVHQFPAGHAIRVMLASGDLNYRAGLVAAPVTVSTGDTGQVLTLPTTGR</sequence>
<feature type="signal peptide" evidence="3">
    <location>
        <begin position="1"/>
        <end position="24"/>
    </location>
</feature>
<dbReference type="SUPFAM" id="SSF49785">
    <property type="entry name" value="Galactose-binding domain-like"/>
    <property type="match status" value="1"/>
</dbReference>
<evidence type="ECO:0000313" key="5">
    <source>
        <dbReference type="EMBL" id="PKV94580.1"/>
    </source>
</evidence>
<gene>
    <name evidence="5" type="ORF">ATK30_5459</name>
</gene>
<dbReference type="Pfam" id="PF02129">
    <property type="entry name" value="Peptidase_S15"/>
    <property type="match status" value="2"/>
</dbReference>